<dbReference type="SMART" id="SM00411">
    <property type="entry name" value="BHL"/>
    <property type="match status" value="1"/>
</dbReference>
<comment type="similarity">
    <text evidence="1 4">Belongs to the bacterial histone-like protein family.</text>
</comment>
<name>A0A917E4C9_9SPHN</name>
<dbReference type="GO" id="GO:0030261">
    <property type="term" value="P:chromosome condensation"/>
    <property type="evidence" value="ECO:0007669"/>
    <property type="project" value="UniProtKB-KW"/>
</dbReference>
<dbReference type="GO" id="GO:0030527">
    <property type="term" value="F:structural constituent of chromatin"/>
    <property type="evidence" value="ECO:0007669"/>
    <property type="project" value="InterPro"/>
</dbReference>
<reference evidence="5" key="2">
    <citation type="submission" date="2020-09" db="EMBL/GenBank/DDBJ databases">
        <authorList>
            <person name="Sun Q."/>
            <person name="Zhou Y."/>
        </authorList>
    </citation>
    <scope>NUCLEOTIDE SEQUENCE</scope>
    <source>
        <strain evidence="5">CGMCC 1.15519</strain>
    </source>
</reference>
<dbReference type="GO" id="GO:0003677">
    <property type="term" value="F:DNA binding"/>
    <property type="evidence" value="ECO:0007669"/>
    <property type="project" value="UniProtKB-KW"/>
</dbReference>
<dbReference type="PANTHER" id="PTHR33175">
    <property type="entry name" value="DNA-BINDING PROTEIN HU"/>
    <property type="match status" value="1"/>
</dbReference>
<dbReference type="Proteomes" id="UP000635071">
    <property type="component" value="Unassembled WGS sequence"/>
</dbReference>
<accession>A0A917E4C9</accession>
<sequence length="101" mass="10577">MNKQDLANRVADTTGLARGDAARVIDAMLDTITESLSKGEEVRLVGFGNFVAGVRKASTGRNPRTGEPMDLAESVVPKFRVGRNLKDACNNGAGEIGSSGV</sequence>
<keyword evidence="6" id="KW-1185">Reference proteome</keyword>
<dbReference type="RefSeq" id="WP_188761551.1">
    <property type="nucleotide sequence ID" value="NZ_BMJM01000002.1"/>
</dbReference>
<dbReference type="Gene3D" id="4.10.520.10">
    <property type="entry name" value="IHF-like DNA-binding proteins"/>
    <property type="match status" value="1"/>
</dbReference>
<comment type="caution">
    <text evidence="5">The sequence shown here is derived from an EMBL/GenBank/DDBJ whole genome shotgun (WGS) entry which is preliminary data.</text>
</comment>
<proteinExistence type="inferred from homology"/>
<evidence type="ECO:0000256" key="2">
    <source>
        <dbReference type="ARBA" id="ARBA00023067"/>
    </source>
</evidence>
<dbReference type="InterPro" id="IPR000119">
    <property type="entry name" value="Hist_DNA-bd"/>
</dbReference>
<reference evidence="5" key="1">
    <citation type="journal article" date="2014" name="Int. J. Syst. Evol. Microbiol.">
        <title>Complete genome sequence of Corynebacterium casei LMG S-19264T (=DSM 44701T), isolated from a smear-ripened cheese.</title>
        <authorList>
            <consortium name="US DOE Joint Genome Institute (JGI-PGF)"/>
            <person name="Walter F."/>
            <person name="Albersmeier A."/>
            <person name="Kalinowski J."/>
            <person name="Ruckert C."/>
        </authorList>
    </citation>
    <scope>NUCLEOTIDE SEQUENCE</scope>
    <source>
        <strain evidence="5">CGMCC 1.15519</strain>
    </source>
</reference>
<dbReference type="Pfam" id="PF00216">
    <property type="entry name" value="Bac_DNA_binding"/>
    <property type="match status" value="1"/>
</dbReference>
<dbReference type="InterPro" id="IPR020816">
    <property type="entry name" value="Histone-like_DNA-bd_CS"/>
</dbReference>
<evidence type="ECO:0000256" key="1">
    <source>
        <dbReference type="ARBA" id="ARBA00010529"/>
    </source>
</evidence>
<evidence type="ECO:0000313" key="5">
    <source>
        <dbReference type="EMBL" id="GGE03236.1"/>
    </source>
</evidence>
<dbReference type="AlphaFoldDB" id="A0A917E4C9"/>
<dbReference type="GO" id="GO:0005829">
    <property type="term" value="C:cytosol"/>
    <property type="evidence" value="ECO:0007669"/>
    <property type="project" value="TreeGrafter"/>
</dbReference>
<protein>
    <submittedName>
        <fullName evidence="5">Transcriptional regulator</fullName>
    </submittedName>
</protein>
<keyword evidence="3" id="KW-0238">DNA-binding</keyword>
<dbReference type="PANTHER" id="PTHR33175:SF3">
    <property type="entry name" value="DNA-BINDING PROTEIN HU-BETA"/>
    <property type="match status" value="1"/>
</dbReference>
<dbReference type="EMBL" id="BMJM01000002">
    <property type="protein sequence ID" value="GGE03236.1"/>
    <property type="molecule type" value="Genomic_DNA"/>
</dbReference>
<dbReference type="InterPro" id="IPR010992">
    <property type="entry name" value="IHF-like_DNA-bd_dom_sf"/>
</dbReference>
<dbReference type="CDD" id="cd13831">
    <property type="entry name" value="HU"/>
    <property type="match status" value="1"/>
</dbReference>
<dbReference type="PRINTS" id="PR01727">
    <property type="entry name" value="DNABINDINGHU"/>
</dbReference>
<evidence type="ECO:0000313" key="6">
    <source>
        <dbReference type="Proteomes" id="UP000635071"/>
    </source>
</evidence>
<dbReference type="PROSITE" id="PS00045">
    <property type="entry name" value="HISTONE_LIKE"/>
    <property type="match status" value="1"/>
</dbReference>
<keyword evidence="2" id="KW-0226">DNA condensation</keyword>
<evidence type="ECO:0000256" key="3">
    <source>
        <dbReference type="ARBA" id="ARBA00023125"/>
    </source>
</evidence>
<evidence type="ECO:0000256" key="4">
    <source>
        <dbReference type="RuleBase" id="RU003939"/>
    </source>
</evidence>
<gene>
    <name evidence="5" type="primary">hupB</name>
    <name evidence="5" type="ORF">GCM10011529_07100</name>
</gene>
<dbReference type="SUPFAM" id="SSF47729">
    <property type="entry name" value="IHF-like DNA-binding proteins"/>
    <property type="match status" value="1"/>
</dbReference>
<organism evidence="5 6">
    <name type="scientific">Sandarakinorhabdus glacialis</name>
    <dbReference type="NCBI Taxonomy" id="1614636"/>
    <lineage>
        <taxon>Bacteria</taxon>
        <taxon>Pseudomonadati</taxon>
        <taxon>Pseudomonadota</taxon>
        <taxon>Alphaproteobacteria</taxon>
        <taxon>Sphingomonadales</taxon>
        <taxon>Sphingosinicellaceae</taxon>
        <taxon>Sandarakinorhabdus</taxon>
    </lineage>
</organism>